<dbReference type="SMART" id="SM00181">
    <property type="entry name" value="EGF"/>
    <property type="match status" value="4"/>
</dbReference>
<dbReference type="PANTHER" id="PTHR24052:SF8">
    <property type="entry name" value="NIMROD A, ISOFORM E"/>
    <property type="match status" value="1"/>
</dbReference>
<evidence type="ECO:0000256" key="1">
    <source>
        <dbReference type="ARBA" id="ARBA00022729"/>
    </source>
</evidence>
<feature type="chain" id="PRO_5046181615" evidence="3">
    <location>
        <begin position="23"/>
        <end position="271"/>
    </location>
</feature>
<evidence type="ECO:0000256" key="3">
    <source>
        <dbReference type="SAM" id="SignalP"/>
    </source>
</evidence>
<dbReference type="InterPro" id="IPR052485">
    <property type="entry name" value="MEGF_diff_regulators"/>
</dbReference>
<protein>
    <submittedName>
        <fullName evidence="6">Multiple epidermal growth factor-like domains protein 11-like</fullName>
    </submittedName>
</protein>
<dbReference type="InterPro" id="IPR000742">
    <property type="entry name" value="EGF"/>
</dbReference>
<gene>
    <name evidence="6" type="primary">LOC102802120</name>
</gene>
<dbReference type="PANTHER" id="PTHR24052">
    <property type="entry name" value="DELTA-RELATED"/>
    <property type="match status" value="1"/>
</dbReference>
<dbReference type="Pfam" id="PF07546">
    <property type="entry name" value="EMI"/>
    <property type="match status" value="1"/>
</dbReference>
<feature type="signal peptide" evidence="3">
    <location>
        <begin position="1"/>
        <end position="22"/>
    </location>
</feature>
<proteinExistence type="predicted"/>
<accession>A0ABM0MQZ2</accession>
<dbReference type="RefSeq" id="XP_006822433.1">
    <property type="nucleotide sequence ID" value="XM_006822370.1"/>
</dbReference>
<keyword evidence="5" id="KW-1185">Reference proteome</keyword>
<evidence type="ECO:0000259" key="4">
    <source>
        <dbReference type="PROSITE" id="PS51041"/>
    </source>
</evidence>
<name>A0ABM0MQZ2_SACKO</name>
<dbReference type="InterPro" id="IPR011489">
    <property type="entry name" value="EMI_domain"/>
</dbReference>
<evidence type="ECO:0000313" key="5">
    <source>
        <dbReference type="Proteomes" id="UP000694865"/>
    </source>
</evidence>
<evidence type="ECO:0000256" key="2">
    <source>
        <dbReference type="ARBA" id="ARBA00023157"/>
    </source>
</evidence>
<evidence type="ECO:0000313" key="6">
    <source>
        <dbReference type="RefSeq" id="XP_006822433.1"/>
    </source>
</evidence>
<dbReference type="PROSITE" id="PS51041">
    <property type="entry name" value="EMI"/>
    <property type="match status" value="1"/>
</dbReference>
<dbReference type="Gene3D" id="2.170.300.10">
    <property type="entry name" value="Tie2 ligand-binding domain superfamily"/>
    <property type="match status" value="1"/>
</dbReference>
<reference evidence="6" key="1">
    <citation type="submission" date="2025-08" db="UniProtKB">
        <authorList>
            <consortium name="RefSeq"/>
        </authorList>
    </citation>
    <scope>IDENTIFICATION</scope>
    <source>
        <tissue evidence="6">Testes</tissue>
    </source>
</reference>
<keyword evidence="1 3" id="KW-0732">Signal</keyword>
<dbReference type="PROSITE" id="PS00022">
    <property type="entry name" value="EGF_1"/>
    <property type="match status" value="1"/>
</dbReference>
<feature type="domain" description="EMI" evidence="4">
    <location>
        <begin position="31"/>
        <end position="108"/>
    </location>
</feature>
<dbReference type="PROSITE" id="PS51257">
    <property type="entry name" value="PROKAR_LIPOPROTEIN"/>
    <property type="match status" value="1"/>
</dbReference>
<dbReference type="Proteomes" id="UP000694865">
    <property type="component" value="Unplaced"/>
</dbReference>
<organism evidence="5 6">
    <name type="scientific">Saccoglossus kowalevskii</name>
    <name type="common">Acorn worm</name>
    <dbReference type="NCBI Taxonomy" id="10224"/>
    <lineage>
        <taxon>Eukaryota</taxon>
        <taxon>Metazoa</taxon>
        <taxon>Hemichordata</taxon>
        <taxon>Enteropneusta</taxon>
        <taxon>Harrimaniidae</taxon>
        <taxon>Saccoglossus</taxon>
    </lineage>
</organism>
<dbReference type="GeneID" id="102802120"/>
<keyword evidence="2" id="KW-1015">Disulfide bond</keyword>
<sequence>MKLSNIVYVTVVSVMSCVGVFGELSLKDDSGDHICYVTTSLQESYEESYVYPYDQIYYTTCWNPLKFFRCTRTRRLYRTEWRTVYQTTYVRDKVCCPGYEQNGDVCIPLCNECDNRHATCVRPDVCKCDAGYHGNDCSSTCSNNMCGDNCGISCLSVCGTNADTCNPSTCECSCNPGWRGDFCDEPCQYGYYGPGCALLCQCQNGAECDYVDGSCTCTAGWQPPLCDIPCPIGMHGDNCSYICDCQHGGDCNPTNGACDCTPGWLVSYISQ</sequence>